<evidence type="ECO:0000313" key="3">
    <source>
        <dbReference type="Proteomes" id="UP000717364"/>
    </source>
</evidence>
<dbReference type="PANTHER" id="PTHR43617">
    <property type="entry name" value="L-AMINO ACID N-ACETYLTRANSFERASE"/>
    <property type="match status" value="1"/>
</dbReference>
<dbReference type="Pfam" id="PF00583">
    <property type="entry name" value="Acetyltransf_1"/>
    <property type="match status" value="1"/>
</dbReference>
<gene>
    <name evidence="2" type="ORF">IXB50_19780</name>
</gene>
<dbReference type="SUPFAM" id="SSF55729">
    <property type="entry name" value="Acyl-CoA N-acyltransferases (Nat)"/>
    <property type="match status" value="1"/>
</dbReference>
<comment type="caution">
    <text evidence="2">The sequence shown here is derived from an EMBL/GenBank/DDBJ whole genome shotgun (WGS) entry which is preliminary data.</text>
</comment>
<evidence type="ECO:0000259" key="1">
    <source>
        <dbReference type="PROSITE" id="PS51186"/>
    </source>
</evidence>
<feature type="domain" description="N-acetyltransferase" evidence="1">
    <location>
        <begin position="1"/>
        <end position="156"/>
    </location>
</feature>
<dbReference type="Proteomes" id="UP000717364">
    <property type="component" value="Unassembled WGS sequence"/>
</dbReference>
<dbReference type="Gene3D" id="3.40.630.30">
    <property type="match status" value="1"/>
</dbReference>
<reference evidence="2" key="2">
    <citation type="journal article" date="2021" name="Mar. Drugs">
        <title>Genome Reduction and Secondary Metabolism of the Marine Sponge-Associated Cyanobacterium Leptothoe.</title>
        <authorList>
            <person name="Konstantinou D."/>
            <person name="Popin R.V."/>
            <person name="Fewer D.P."/>
            <person name="Sivonen K."/>
            <person name="Gkelis S."/>
        </authorList>
    </citation>
    <scope>NUCLEOTIDE SEQUENCE</scope>
    <source>
        <strain evidence="2">TAU-MAC 1115</strain>
    </source>
</reference>
<dbReference type="AlphaFoldDB" id="A0A947GK90"/>
<dbReference type="InterPro" id="IPR000182">
    <property type="entry name" value="GNAT_dom"/>
</dbReference>
<proteinExistence type="predicted"/>
<dbReference type="EMBL" id="JADOES010000054">
    <property type="protein sequence ID" value="MBT9317665.1"/>
    <property type="molecule type" value="Genomic_DNA"/>
</dbReference>
<dbReference type="InterPro" id="IPR016181">
    <property type="entry name" value="Acyl_CoA_acyltransferase"/>
</dbReference>
<dbReference type="InterPro" id="IPR050276">
    <property type="entry name" value="MshD_Acetyltransferase"/>
</dbReference>
<dbReference type="PROSITE" id="PS51186">
    <property type="entry name" value="GNAT"/>
    <property type="match status" value="1"/>
</dbReference>
<dbReference type="GO" id="GO:0016747">
    <property type="term" value="F:acyltransferase activity, transferring groups other than amino-acyl groups"/>
    <property type="evidence" value="ECO:0007669"/>
    <property type="project" value="InterPro"/>
</dbReference>
<name>A0A947GK90_9CYAN</name>
<sequence>MRFIPATEHHYPAIASLVTSPQELYLVYPNGHYPWDVEQLKTIATQRHELTVGIIDHKVVAFANFYDLTPQQSAHIGNVIVEKNYRGQGFGKALIQHMVHTCQNKYQAIPHISVFNANTRALILYAELGFEPYAVEPMLDLNNGKVALIHMKYAIE</sequence>
<dbReference type="CDD" id="cd04301">
    <property type="entry name" value="NAT_SF"/>
    <property type="match status" value="1"/>
</dbReference>
<reference evidence="2" key="1">
    <citation type="submission" date="2020-11" db="EMBL/GenBank/DDBJ databases">
        <authorList>
            <person name="Konstantinou D."/>
            <person name="Gkelis S."/>
            <person name="Popin R."/>
            <person name="Fewer D."/>
            <person name="Sivonen K."/>
        </authorList>
    </citation>
    <scope>NUCLEOTIDE SEQUENCE</scope>
    <source>
        <strain evidence="2">TAU-MAC 1115</strain>
    </source>
</reference>
<evidence type="ECO:0000313" key="2">
    <source>
        <dbReference type="EMBL" id="MBT9317665.1"/>
    </source>
</evidence>
<organism evidence="2 3">
    <name type="scientific">Leptothoe spongobia TAU-MAC 1115</name>
    <dbReference type="NCBI Taxonomy" id="1967444"/>
    <lineage>
        <taxon>Bacteria</taxon>
        <taxon>Bacillati</taxon>
        <taxon>Cyanobacteriota</taxon>
        <taxon>Cyanophyceae</taxon>
        <taxon>Nodosilineales</taxon>
        <taxon>Cymatolegaceae</taxon>
        <taxon>Leptothoe</taxon>
        <taxon>Leptothoe spongobia</taxon>
    </lineage>
</organism>
<keyword evidence="3" id="KW-1185">Reference proteome</keyword>
<protein>
    <submittedName>
        <fullName evidence="2">GNAT family N-acetyltransferase</fullName>
    </submittedName>
</protein>
<accession>A0A947GK90</accession>
<dbReference type="RefSeq" id="WP_215610730.1">
    <property type="nucleotide sequence ID" value="NZ_JADOES010000054.1"/>
</dbReference>